<evidence type="ECO:0000313" key="2">
    <source>
        <dbReference type="EMBL" id="MBP1856074.1"/>
    </source>
</evidence>
<feature type="domain" description="N-acetyltransferase" evidence="1">
    <location>
        <begin position="1"/>
        <end position="154"/>
    </location>
</feature>
<sequence>MRYKTLKNVSLETLCETFNKAFSDYQIDMQMSIIKFDQMISRKGYDPEVSVGVFDGNDLIGFVLNGLRKIDRKWAAYDLGTGIISEYRGKGLSNKMLRYNEDILRERNIRQYILEVLKNNPRAIEVYRNRGFEATREFTCYEIDKNEYDSKKCDHNVETRYMTFDDWNYIKEFWDGTPSWQNSNDSIASVKELFKISTVLNDDKIVGYGVIDIESGDIPQLAVDPEYRGRGIGRSILSDLIKGTRSDNIRVINIDDENLSSQEFLTKLGFQEFASQYEMKLDLF</sequence>
<dbReference type="CDD" id="cd04301">
    <property type="entry name" value="NAT_SF"/>
    <property type="match status" value="2"/>
</dbReference>
<name>A0ABS4EDS8_9FIRM</name>
<dbReference type="InterPro" id="IPR000182">
    <property type="entry name" value="GNAT_dom"/>
</dbReference>
<dbReference type="InterPro" id="IPR050276">
    <property type="entry name" value="MshD_Acetyltransferase"/>
</dbReference>
<dbReference type="Gene3D" id="3.40.630.30">
    <property type="match status" value="2"/>
</dbReference>
<reference evidence="2 3" key="1">
    <citation type="submission" date="2021-03" db="EMBL/GenBank/DDBJ databases">
        <title>Genomic Encyclopedia of Type Strains, Phase IV (KMG-IV): sequencing the most valuable type-strain genomes for metagenomic binning, comparative biology and taxonomic classification.</title>
        <authorList>
            <person name="Goeker M."/>
        </authorList>
    </citation>
    <scope>NUCLEOTIDE SEQUENCE [LARGE SCALE GENOMIC DNA]</scope>
    <source>
        <strain evidence="2 3">DSM 1289</strain>
    </source>
</reference>
<evidence type="ECO:0000259" key="1">
    <source>
        <dbReference type="PROSITE" id="PS51186"/>
    </source>
</evidence>
<comment type="caution">
    <text evidence="2">The sequence shown here is derived from an EMBL/GenBank/DDBJ whole genome shotgun (WGS) entry which is preliminary data.</text>
</comment>
<gene>
    <name evidence="2" type="ORF">J2Z43_002476</name>
</gene>
<organism evidence="2 3">
    <name type="scientific">Metaclostridioides mangenotii</name>
    <dbReference type="NCBI Taxonomy" id="1540"/>
    <lineage>
        <taxon>Bacteria</taxon>
        <taxon>Bacillati</taxon>
        <taxon>Bacillota</taxon>
        <taxon>Clostridia</taxon>
        <taxon>Peptostreptococcales</taxon>
        <taxon>Peptostreptococcaceae</taxon>
        <taxon>Metaclostridioides</taxon>
    </lineage>
</organism>
<feature type="domain" description="N-acetyltransferase" evidence="1">
    <location>
        <begin position="157"/>
        <end position="284"/>
    </location>
</feature>
<dbReference type="PROSITE" id="PS51186">
    <property type="entry name" value="GNAT"/>
    <property type="match status" value="2"/>
</dbReference>
<dbReference type="Proteomes" id="UP000767291">
    <property type="component" value="Unassembled WGS sequence"/>
</dbReference>
<dbReference type="EMBL" id="JAGGJX010000006">
    <property type="protein sequence ID" value="MBP1856074.1"/>
    <property type="molecule type" value="Genomic_DNA"/>
</dbReference>
<evidence type="ECO:0000313" key="3">
    <source>
        <dbReference type="Proteomes" id="UP000767291"/>
    </source>
</evidence>
<proteinExistence type="predicted"/>
<protein>
    <submittedName>
        <fullName evidence="2">Ribosomal protein S18 acetylase RimI-like enzyme</fullName>
    </submittedName>
</protein>
<accession>A0ABS4EDS8</accession>
<keyword evidence="3" id="KW-1185">Reference proteome</keyword>
<dbReference type="SUPFAM" id="SSF55729">
    <property type="entry name" value="Acyl-CoA N-acyltransferases (Nat)"/>
    <property type="match status" value="2"/>
</dbReference>
<dbReference type="Pfam" id="PF00583">
    <property type="entry name" value="Acetyltransf_1"/>
    <property type="match status" value="2"/>
</dbReference>
<dbReference type="PANTHER" id="PTHR43617">
    <property type="entry name" value="L-AMINO ACID N-ACETYLTRANSFERASE"/>
    <property type="match status" value="1"/>
</dbReference>
<dbReference type="InterPro" id="IPR016181">
    <property type="entry name" value="Acyl_CoA_acyltransferase"/>
</dbReference>
<dbReference type="RefSeq" id="WP_209457430.1">
    <property type="nucleotide sequence ID" value="NZ_BAAACS010000016.1"/>
</dbReference>